<protein>
    <submittedName>
        <fullName evidence="1">Uncharacterized protein</fullName>
    </submittedName>
</protein>
<reference evidence="1" key="2">
    <citation type="submission" date="2021-04" db="EMBL/GenBank/DDBJ databases">
        <title>Isolation and genomic analysis of the ibuprofen-degrading bacterium Sphingomonas strain MPO218.</title>
        <authorList>
            <person name="Aulestia M."/>
            <person name="Flores A."/>
            <person name="Mangas E.L."/>
            <person name="Perez-Pulido A.J."/>
            <person name="Santero E."/>
            <person name="Camacho E.M."/>
        </authorList>
    </citation>
    <scope>NUCLEOTIDE SEQUENCE</scope>
    <source>
        <strain evidence="1">MPO218</strain>
    </source>
</reference>
<accession>A0A975HH87</accession>
<dbReference type="EMBL" id="CP059319">
    <property type="protein sequence ID" value="QTH23699.1"/>
    <property type="molecule type" value="Genomic_DNA"/>
</dbReference>
<evidence type="ECO:0000313" key="1">
    <source>
        <dbReference type="EMBL" id="QTH23699.1"/>
    </source>
</evidence>
<evidence type="ECO:0000313" key="2">
    <source>
        <dbReference type="Proteomes" id="UP000664914"/>
    </source>
</evidence>
<proteinExistence type="predicted"/>
<reference evidence="1" key="1">
    <citation type="submission" date="2020-07" db="EMBL/GenBank/DDBJ databases">
        <authorList>
            <person name="Camacho E."/>
        </authorList>
    </citation>
    <scope>NUCLEOTIDE SEQUENCE</scope>
    <source>
        <strain evidence="1">MPO218</strain>
    </source>
</reference>
<name>A0A975HH87_9SPHN</name>
<dbReference type="Proteomes" id="UP000664914">
    <property type="component" value="Chromosome"/>
</dbReference>
<organism evidence="1 2">
    <name type="scientific">Rhizorhabdus wittichii</name>
    <dbReference type="NCBI Taxonomy" id="160791"/>
    <lineage>
        <taxon>Bacteria</taxon>
        <taxon>Pseudomonadati</taxon>
        <taxon>Pseudomonadota</taxon>
        <taxon>Alphaproteobacteria</taxon>
        <taxon>Sphingomonadales</taxon>
        <taxon>Sphingomonadaceae</taxon>
        <taxon>Rhizorhabdus</taxon>
    </lineage>
</organism>
<gene>
    <name evidence="1" type="ORF">HRJ34_09435</name>
</gene>
<sequence length="149" mass="16240">MLDVLGIQYPGGYYGSRRDLSGVKLADTTVNVFSDMAGGFGHAGIAVGDNPSTGFYPVEPGVGSATGFVPGEIRRDDMSRPHRSYRLPTTPAQEAAIRQSMAEHAADEYNLFLNNCLSWVRARMKDGGVDTAPAFWPNGFIETQRPWIK</sequence>
<dbReference type="AlphaFoldDB" id="A0A975HH87"/>
<dbReference type="RefSeq" id="WP_148218835.1">
    <property type="nucleotide sequence ID" value="NZ_CP059319.1"/>
</dbReference>